<gene>
    <name evidence="4" type="ORF">GCM10023095_31410</name>
</gene>
<dbReference type="PANTHER" id="PTHR11527">
    <property type="entry name" value="HEAT-SHOCK PROTEIN 20 FAMILY MEMBER"/>
    <property type="match status" value="1"/>
</dbReference>
<dbReference type="Pfam" id="PF00011">
    <property type="entry name" value="HSP20"/>
    <property type="match status" value="1"/>
</dbReference>
<dbReference type="InterPro" id="IPR002068">
    <property type="entry name" value="A-crystallin/Hsp20_dom"/>
</dbReference>
<evidence type="ECO:0000313" key="4">
    <source>
        <dbReference type="EMBL" id="GAA4504091.1"/>
    </source>
</evidence>
<name>A0ABP8QNM9_9GAMM</name>
<dbReference type="RefSeq" id="WP_345014851.1">
    <property type="nucleotide sequence ID" value="NZ_BAABFC010000029.1"/>
</dbReference>
<comment type="similarity">
    <text evidence="1 2">Belongs to the small heat shock protein (HSP20) family.</text>
</comment>
<accession>A0ABP8QNM9</accession>
<dbReference type="EMBL" id="BAABFC010000029">
    <property type="protein sequence ID" value="GAA4504091.1"/>
    <property type="molecule type" value="Genomic_DNA"/>
</dbReference>
<dbReference type="InterPro" id="IPR031107">
    <property type="entry name" value="Small_HSP"/>
</dbReference>
<dbReference type="CDD" id="cd06464">
    <property type="entry name" value="ACD_sHsps-like"/>
    <property type="match status" value="1"/>
</dbReference>
<keyword evidence="5" id="KW-1185">Reference proteome</keyword>
<sequence length="142" mass="16852">MAIERWNPFREFEDWFRDYHRGVLSRLDDRQSLSQSDWLPAVDIVENDRAYELQVEVPGMPKEDVKLSVDNGMLTISGERRQEHEDKQLHRTERFYGRFSRSFALPEDVQADDISARFQDGILYVTLAKSTPPQQRREIEIH</sequence>
<protein>
    <submittedName>
        <fullName evidence="4">Hsp20/alpha crystallin family protein</fullName>
    </submittedName>
</protein>
<evidence type="ECO:0000313" key="5">
    <source>
        <dbReference type="Proteomes" id="UP001501321"/>
    </source>
</evidence>
<dbReference type="PROSITE" id="PS01031">
    <property type="entry name" value="SHSP"/>
    <property type="match status" value="1"/>
</dbReference>
<proteinExistence type="inferred from homology"/>
<evidence type="ECO:0000256" key="1">
    <source>
        <dbReference type="PROSITE-ProRule" id="PRU00285"/>
    </source>
</evidence>
<evidence type="ECO:0000256" key="2">
    <source>
        <dbReference type="RuleBase" id="RU003616"/>
    </source>
</evidence>
<reference evidence="5" key="1">
    <citation type="journal article" date="2019" name="Int. J. Syst. Evol. Microbiol.">
        <title>The Global Catalogue of Microorganisms (GCM) 10K type strain sequencing project: providing services to taxonomists for standard genome sequencing and annotation.</title>
        <authorList>
            <consortium name="The Broad Institute Genomics Platform"/>
            <consortium name="The Broad Institute Genome Sequencing Center for Infectious Disease"/>
            <person name="Wu L."/>
            <person name="Ma J."/>
        </authorList>
    </citation>
    <scope>NUCLEOTIDE SEQUENCE [LARGE SCALE GENOMIC DNA]</scope>
    <source>
        <strain evidence="5">JCM 32226</strain>
    </source>
</reference>
<organism evidence="4 5">
    <name type="scientific">Pseudaeromonas paramecii</name>
    <dbReference type="NCBI Taxonomy" id="2138166"/>
    <lineage>
        <taxon>Bacteria</taxon>
        <taxon>Pseudomonadati</taxon>
        <taxon>Pseudomonadota</taxon>
        <taxon>Gammaproteobacteria</taxon>
        <taxon>Aeromonadales</taxon>
        <taxon>Aeromonadaceae</taxon>
        <taxon>Pseudaeromonas</taxon>
    </lineage>
</organism>
<feature type="domain" description="SHSP" evidence="3">
    <location>
        <begin position="33"/>
        <end position="142"/>
    </location>
</feature>
<comment type="caution">
    <text evidence="4">The sequence shown here is derived from an EMBL/GenBank/DDBJ whole genome shotgun (WGS) entry which is preliminary data.</text>
</comment>
<dbReference type="SUPFAM" id="SSF49764">
    <property type="entry name" value="HSP20-like chaperones"/>
    <property type="match status" value="1"/>
</dbReference>
<dbReference type="InterPro" id="IPR008978">
    <property type="entry name" value="HSP20-like_chaperone"/>
</dbReference>
<dbReference type="Gene3D" id="2.60.40.790">
    <property type="match status" value="1"/>
</dbReference>
<dbReference type="Proteomes" id="UP001501321">
    <property type="component" value="Unassembled WGS sequence"/>
</dbReference>
<evidence type="ECO:0000259" key="3">
    <source>
        <dbReference type="PROSITE" id="PS01031"/>
    </source>
</evidence>